<evidence type="ECO:0000313" key="2">
    <source>
        <dbReference type="Proteomes" id="UP000306145"/>
    </source>
</evidence>
<accession>A0A5C4R058</accession>
<comment type="caution">
    <text evidence="1">The sequence shown here is derived from an EMBL/GenBank/DDBJ whole genome shotgun (WGS) entry which is preliminary data.</text>
</comment>
<dbReference type="EMBL" id="VDFY01000048">
    <property type="protein sequence ID" value="TNH31766.1"/>
    <property type="molecule type" value="Genomic_DNA"/>
</dbReference>
<protein>
    <recommendedName>
        <fullName evidence="3">DUF4393 domain-containing protein</fullName>
    </recommendedName>
</protein>
<dbReference type="RefSeq" id="WP_139581902.1">
    <property type="nucleotide sequence ID" value="NZ_VDFY01000048.1"/>
</dbReference>
<evidence type="ECO:0000313" key="1">
    <source>
        <dbReference type="EMBL" id="TNH31766.1"/>
    </source>
</evidence>
<keyword evidence="2" id="KW-1185">Reference proteome</keyword>
<name>A0A5C4R058_9ACTN</name>
<gene>
    <name evidence="1" type="ORF">FHG89_00530</name>
</gene>
<proteinExistence type="predicted"/>
<evidence type="ECO:0008006" key="3">
    <source>
        <dbReference type="Google" id="ProtNLM"/>
    </source>
</evidence>
<dbReference type="AlphaFoldDB" id="A0A5C4R058"/>
<organism evidence="1 2">
    <name type="scientific">Micromonospora orduensis</name>
    <dbReference type="NCBI Taxonomy" id="1420891"/>
    <lineage>
        <taxon>Bacteria</taxon>
        <taxon>Bacillati</taxon>
        <taxon>Actinomycetota</taxon>
        <taxon>Actinomycetes</taxon>
        <taxon>Micromonosporales</taxon>
        <taxon>Micromonosporaceae</taxon>
        <taxon>Micromonospora</taxon>
    </lineage>
</organism>
<reference evidence="1 2" key="1">
    <citation type="submission" date="2019-06" db="EMBL/GenBank/DDBJ databases">
        <title>Micromonospora ordensis sp. nov., isolated from deep marine sediment.</title>
        <authorList>
            <person name="Veyisoglu A."/>
            <person name="Carro L."/>
            <person name="Klenk H.-P."/>
            <person name="Sahin N."/>
        </authorList>
    </citation>
    <scope>NUCLEOTIDE SEQUENCE [LARGE SCALE GENOMIC DNA]</scope>
    <source>
        <strain evidence="1 2">S2509</strain>
    </source>
</reference>
<sequence>MEPYPEDSDRKQGLAKSAEMAISFVPVAGSALQVAFNELAGRRLADRRTRWLNDLAAKVYELEEQVGDFARLTGEDAFMDALTTAAQIADRTSRAEKLEALRNAVVNSVMPDAPDVDTQQLFFDMIDRFTPTHMRMLQLLSDPPGWFDRHGIARPNIYMGPKIGIIEAGMPELSGRRDLIDRYAGALATAGLINQSLSAVMTENGLWVPATTPLGTEFLAFIADPESKVD</sequence>
<dbReference type="Proteomes" id="UP000306145">
    <property type="component" value="Unassembled WGS sequence"/>
</dbReference>
<dbReference type="OrthoDB" id="3295526at2"/>